<evidence type="ECO:0000256" key="5">
    <source>
        <dbReference type="ARBA" id="ARBA00022960"/>
    </source>
</evidence>
<proteinExistence type="inferred from homology"/>
<evidence type="ECO:0000256" key="2">
    <source>
        <dbReference type="ARBA" id="ARBA00007776"/>
    </source>
</evidence>
<dbReference type="EMBL" id="RJKE01000001">
    <property type="protein sequence ID" value="ROO89458.1"/>
    <property type="molecule type" value="Genomic_DNA"/>
</dbReference>
<comment type="subcellular location">
    <subcellularLocation>
        <location evidence="1">Cell membrane</location>
        <topology evidence="1">Multi-pass membrane protein</topology>
    </subcellularLocation>
</comment>
<feature type="transmembrane region" description="Helical" evidence="8">
    <location>
        <begin position="12"/>
        <end position="31"/>
    </location>
</feature>
<dbReference type="GO" id="GO:0005886">
    <property type="term" value="C:plasma membrane"/>
    <property type="evidence" value="ECO:0007669"/>
    <property type="project" value="UniProtKB-SubCell"/>
</dbReference>
<evidence type="ECO:0000256" key="3">
    <source>
        <dbReference type="ARBA" id="ARBA00022475"/>
    </source>
</evidence>
<comment type="similarity">
    <text evidence="2">Belongs to the MreD family.</text>
</comment>
<evidence type="ECO:0000256" key="7">
    <source>
        <dbReference type="ARBA" id="ARBA00023136"/>
    </source>
</evidence>
<keyword evidence="5" id="KW-0133">Cell shape</keyword>
<keyword evidence="10" id="KW-1185">Reference proteome</keyword>
<evidence type="ECO:0000313" key="9">
    <source>
        <dbReference type="EMBL" id="ROO89458.1"/>
    </source>
</evidence>
<feature type="transmembrane region" description="Helical" evidence="8">
    <location>
        <begin position="107"/>
        <end position="131"/>
    </location>
</feature>
<keyword evidence="3" id="KW-1003">Cell membrane</keyword>
<dbReference type="Proteomes" id="UP000272400">
    <property type="component" value="Unassembled WGS sequence"/>
</dbReference>
<dbReference type="AlphaFoldDB" id="A0A3N1D8P5"/>
<keyword evidence="6 8" id="KW-1133">Transmembrane helix</keyword>
<feature type="transmembrane region" description="Helical" evidence="8">
    <location>
        <begin position="143"/>
        <end position="164"/>
    </location>
</feature>
<feature type="transmembrane region" description="Helical" evidence="8">
    <location>
        <begin position="82"/>
        <end position="100"/>
    </location>
</feature>
<reference evidence="9 10" key="1">
    <citation type="submission" date="2018-11" db="EMBL/GenBank/DDBJ databases">
        <title>Sequencing the genomes of 1000 actinobacteria strains.</title>
        <authorList>
            <person name="Klenk H.-P."/>
        </authorList>
    </citation>
    <scope>NUCLEOTIDE SEQUENCE [LARGE SCALE GENOMIC DNA]</scope>
    <source>
        <strain evidence="9 10">DSM 44254</strain>
    </source>
</reference>
<dbReference type="NCBIfam" id="TIGR03426">
    <property type="entry name" value="shape_MreD"/>
    <property type="match status" value="1"/>
</dbReference>
<organism evidence="9 10">
    <name type="scientific">Actinocorallia herbida</name>
    <dbReference type="NCBI Taxonomy" id="58109"/>
    <lineage>
        <taxon>Bacteria</taxon>
        <taxon>Bacillati</taxon>
        <taxon>Actinomycetota</taxon>
        <taxon>Actinomycetes</taxon>
        <taxon>Streptosporangiales</taxon>
        <taxon>Thermomonosporaceae</taxon>
        <taxon>Actinocorallia</taxon>
    </lineage>
</organism>
<dbReference type="InterPro" id="IPR007227">
    <property type="entry name" value="Cell_shape_determining_MreD"/>
</dbReference>
<evidence type="ECO:0000256" key="6">
    <source>
        <dbReference type="ARBA" id="ARBA00022989"/>
    </source>
</evidence>
<gene>
    <name evidence="9" type="ORF">EDD29_7153</name>
</gene>
<dbReference type="RefSeq" id="WP_123668552.1">
    <property type="nucleotide sequence ID" value="NZ_RJKE01000001.1"/>
</dbReference>
<protein>
    <submittedName>
        <fullName evidence="9">Rod shape-determining protein MreD</fullName>
    </submittedName>
</protein>
<evidence type="ECO:0000256" key="8">
    <source>
        <dbReference type="SAM" id="Phobius"/>
    </source>
</evidence>
<dbReference type="Pfam" id="PF04093">
    <property type="entry name" value="MreD"/>
    <property type="match status" value="1"/>
</dbReference>
<evidence type="ECO:0000256" key="1">
    <source>
        <dbReference type="ARBA" id="ARBA00004651"/>
    </source>
</evidence>
<keyword evidence="4 8" id="KW-0812">Transmembrane</keyword>
<dbReference type="OrthoDB" id="3473300at2"/>
<evidence type="ECO:0000313" key="10">
    <source>
        <dbReference type="Proteomes" id="UP000272400"/>
    </source>
</evidence>
<comment type="caution">
    <text evidence="9">The sequence shown here is derived from an EMBL/GenBank/DDBJ whole genome shotgun (WGS) entry which is preliminary data.</text>
</comment>
<sequence>MLNSAEEAQGVKLRAFIVIVAAILVQVTVANRLPLPGGVTPDLVLLTVLALALFSGERVGMVAGFCAGLAVDIAPPADHTIGRYALVYCLIGYGCGLLRLDVQRSPVLPFFMVAAGALLGNLAYALVGMLLGDPRTSWEAVTSVVPLAVLYDLLASPFVVWAVLRFSRRGERREPRGGLSVPGYARLGRQSR</sequence>
<name>A0A3N1D8P5_9ACTN</name>
<accession>A0A3N1D8P5</accession>
<dbReference type="GO" id="GO:0008360">
    <property type="term" value="P:regulation of cell shape"/>
    <property type="evidence" value="ECO:0007669"/>
    <property type="project" value="UniProtKB-KW"/>
</dbReference>
<keyword evidence="7 8" id="KW-0472">Membrane</keyword>
<evidence type="ECO:0000256" key="4">
    <source>
        <dbReference type="ARBA" id="ARBA00022692"/>
    </source>
</evidence>